<evidence type="ECO:0000313" key="3">
    <source>
        <dbReference type="EMBL" id="MBC3932968.1"/>
    </source>
</evidence>
<name>A0ABR7A839_9BURK</name>
<feature type="transmembrane region" description="Helical" evidence="2">
    <location>
        <begin position="191"/>
        <end position="209"/>
    </location>
</feature>
<keyword evidence="2" id="KW-1133">Transmembrane helix</keyword>
<evidence type="ECO:0000313" key="4">
    <source>
        <dbReference type="Proteomes" id="UP000654304"/>
    </source>
</evidence>
<evidence type="ECO:0000256" key="2">
    <source>
        <dbReference type="SAM" id="Phobius"/>
    </source>
</evidence>
<proteinExistence type="predicted"/>
<gene>
    <name evidence="3" type="ORF">H8K43_14920</name>
</gene>
<accession>A0ABR7A839</accession>
<dbReference type="RefSeq" id="WP_186904572.1">
    <property type="nucleotide sequence ID" value="NZ_JACOGD010000008.1"/>
</dbReference>
<feature type="transmembrane region" description="Helical" evidence="2">
    <location>
        <begin position="42"/>
        <end position="66"/>
    </location>
</feature>
<feature type="transmembrane region" description="Helical" evidence="2">
    <location>
        <begin position="275"/>
        <end position="300"/>
    </location>
</feature>
<dbReference type="EMBL" id="JACOGD010000008">
    <property type="protein sequence ID" value="MBC3932968.1"/>
    <property type="molecule type" value="Genomic_DNA"/>
</dbReference>
<sequence>MLHGLFHFETKAWRTIPALIIHPGRLTRDYIEGKRTRFVSPLALYLFLLFLMFFIFSLNSAGLGGFEVKEDSKPMSAEQKASIQKEIAELRQKEKQLKADSEGAKELKKDIIELEKSLATVPASQAKATAKQINEKQEKDQSAAEGLKDLAIELEKSTEKNTPPWLTSRLRHASDNPELVIYKMKSGASKFALLLPPLALPFLWLMFVFRKKFVMFDHAVFSLYSLCFMVCLMIVCSLLSAINLSGLAITLLICVPPAHMYAQVKGTYQLTHIETIWRVILLIVVAVISIGVYVLSLLAASM</sequence>
<feature type="transmembrane region" description="Helical" evidence="2">
    <location>
        <begin position="221"/>
        <end position="254"/>
    </location>
</feature>
<keyword evidence="4" id="KW-1185">Reference proteome</keyword>
<protein>
    <submittedName>
        <fullName evidence="3">DUF3667 domain-containing protein</fullName>
    </submittedName>
</protein>
<keyword evidence="1" id="KW-0175">Coiled coil</keyword>
<comment type="caution">
    <text evidence="3">The sequence shown here is derived from an EMBL/GenBank/DDBJ whole genome shotgun (WGS) entry which is preliminary data.</text>
</comment>
<reference evidence="3 4" key="1">
    <citation type="submission" date="2020-08" db="EMBL/GenBank/DDBJ databases">
        <title>Novel species isolated from subtropical streams in China.</title>
        <authorList>
            <person name="Lu H."/>
        </authorList>
    </citation>
    <scope>NUCLEOTIDE SEQUENCE [LARGE SCALE GENOMIC DNA]</scope>
    <source>
        <strain evidence="3 4">CY22W</strain>
    </source>
</reference>
<feature type="coiled-coil region" evidence="1">
    <location>
        <begin position="76"/>
        <end position="110"/>
    </location>
</feature>
<keyword evidence="2" id="KW-0812">Transmembrane</keyword>
<keyword evidence="2" id="KW-0472">Membrane</keyword>
<dbReference type="Pfam" id="PF12412">
    <property type="entry name" value="DUF3667"/>
    <property type="match status" value="1"/>
</dbReference>
<dbReference type="Proteomes" id="UP000654304">
    <property type="component" value="Unassembled WGS sequence"/>
</dbReference>
<evidence type="ECO:0000256" key="1">
    <source>
        <dbReference type="SAM" id="Coils"/>
    </source>
</evidence>
<dbReference type="InterPro" id="IPR022134">
    <property type="entry name" value="DUF3667"/>
</dbReference>
<organism evidence="3 4">
    <name type="scientific">Undibacterium curvum</name>
    <dbReference type="NCBI Taxonomy" id="2762294"/>
    <lineage>
        <taxon>Bacteria</taxon>
        <taxon>Pseudomonadati</taxon>
        <taxon>Pseudomonadota</taxon>
        <taxon>Betaproteobacteria</taxon>
        <taxon>Burkholderiales</taxon>
        <taxon>Oxalobacteraceae</taxon>
        <taxon>Undibacterium</taxon>
    </lineage>
</organism>